<dbReference type="OrthoDB" id="9803201at2"/>
<dbReference type="AlphaFoldDB" id="A0A512H9S6"/>
<evidence type="ECO:0000256" key="3">
    <source>
        <dbReference type="ARBA" id="ARBA00023274"/>
    </source>
</evidence>
<comment type="similarity">
    <text evidence="1 5">Belongs to the universal ribosomal protein uL4 family.</text>
</comment>
<comment type="caution">
    <text evidence="7">The sequence shown here is derived from an EMBL/GenBank/DDBJ whole genome shotgun (WGS) entry which is preliminary data.</text>
</comment>
<dbReference type="InterPro" id="IPR023574">
    <property type="entry name" value="Ribosomal_uL4_dom_sf"/>
</dbReference>
<dbReference type="GO" id="GO:0005840">
    <property type="term" value="C:ribosome"/>
    <property type="evidence" value="ECO:0007669"/>
    <property type="project" value="UniProtKB-KW"/>
</dbReference>
<keyword evidence="3 5" id="KW-0687">Ribonucleoprotein</keyword>
<dbReference type="GO" id="GO:1990904">
    <property type="term" value="C:ribonucleoprotein complex"/>
    <property type="evidence" value="ECO:0007669"/>
    <property type="project" value="UniProtKB-KW"/>
</dbReference>
<feature type="compositionally biased region" description="Polar residues" evidence="6">
    <location>
        <begin position="68"/>
        <end position="79"/>
    </location>
</feature>
<dbReference type="RefSeq" id="WP_147164230.1">
    <property type="nucleotide sequence ID" value="NZ_BJZO01000065.1"/>
</dbReference>
<keyword evidence="2 5" id="KW-0689">Ribosomal protein</keyword>
<dbReference type="SUPFAM" id="SSF52166">
    <property type="entry name" value="Ribosomal protein L4"/>
    <property type="match status" value="1"/>
</dbReference>
<dbReference type="NCBIfam" id="TIGR03953">
    <property type="entry name" value="rplD_bact"/>
    <property type="match status" value="1"/>
</dbReference>
<feature type="region of interest" description="Disordered" evidence="6">
    <location>
        <begin position="49"/>
        <end position="84"/>
    </location>
</feature>
<dbReference type="EMBL" id="BJZO01000065">
    <property type="protein sequence ID" value="GEO82214.1"/>
    <property type="molecule type" value="Genomic_DNA"/>
</dbReference>
<dbReference type="GO" id="GO:0003735">
    <property type="term" value="F:structural constituent of ribosome"/>
    <property type="evidence" value="ECO:0007669"/>
    <property type="project" value="InterPro"/>
</dbReference>
<keyword evidence="8" id="KW-1185">Reference proteome</keyword>
<evidence type="ECO:0000313" key="7">
    <source>
        <dbReference type="EMBL" id="GEO82214.1"/>
    </source>
</evidence>
<comment type="function">
    <text evidence="5">One of the primary rRNA binding proteins, this protein initially binds near the 5'-end of the 23S rRNA. It is important during the early stages of 50S assembly. It makes multiple contacts with different domains of the 23S rRNA in the assembled 50S subunit and ribosome.</text>
</comment>
<comment type="function">
    <text evidence="5">Forms part of the polypeptide exit tunnel.</text>
</comment>
<evidence type="ECO:0000256" key="6">
    <source>
        <dbReference type="SAM" id="MobiDB-lite"/>
    </source>
</evidence>
<protein>
    <recommendedName>
        <fullName evidence="4 5">Large ribosomal subunit protein uL4</fullName>
    </recommendedName>
</protein>
<dbReference type="InterPro" id="IPR013005">
    <property type="entry name" value="Ribosomal_uL4-like"/>
</dbReference>
<accession>A0A512H9S6</accession>
<evidence type="ECO:0000256" key="1">
    <source>
        <dbReference type="ARBA" id="ARBA00010528"/>
    </source>
</evidence>
<sequence>MKCEVKTLDGGDAGSVELSEAVFGLPVRTDLLHRMVRWQLARRQAGTHKTKGISEISGTTAKPFKQKGTGNARQGSKRSPQFRGGATIFGPVVRSHAHDLPKKVRKLGLKTALSAKLAAGQVVILDQARSESGKTKDLVAKFKALGLSRALFIDGPEVDEKFALAARNIVGIDVLPQQGANVYDILRRDTLVLTLDAVKHLEERLQ</sequence>
<name>A0A512H9S6_9PROT</name>
<dbReference type="Proteomes" id="UP000321567">
    <property type="component" value="Unassembled WGS sequence"/>
</dbReference>
<evidence type="ECO:0000313" key="8">
    <source>
        <dbReference type="Proteomes" id="UP000321567"/>
    </source>
</evidence>
<dbReference type="Pfam" id="PF00573">
    <property type="entry name" value="Ribosomal_L4"/>
    <property type="match status" value="1"/>
</dbReference>
<dbReference type="GO" id="GO:0019843">
    <property type="term" value="F:rRNA binding"/>
    <property type="evidence" value="ECO:0007669"/>
    <property type="project" value="UniProtKB-UniRule"/>
</dbReference>
<keyword evidence="5" id="KW-0699">rRNA-binding</keyword>
<dbReference type="InterPro" id="IPR002136">
    <property type="entry name" value="Ribosomal_uL4"/>
</dbReference>
<evidence type="ECO:0000256" key="4">
    <source>
        <dbReference type="ARBA" id="ARBA00035244"/>
    </source>
</evidence>
<dbReference type="PANTHER" id="PTHR10746">
    <property type="entry name" value="50S RIBOSOMAL PROTEIN L4"/>
    <property type="match status" value="1"/>
</dbReference>
<keyword evidence="5" id="KW-0694">RNA-binding</keyword>
<dbReference type="PANTHER" id="PTHR10746:SF6">
    <property type="entry name" value="LARGE RIBOSOMAL SUBUNIT PROTEIN UL4M"/>
    <property type="match status" value="1"/>
</dbReference>
<evidence type="ECO:0000256" key="5">
    <source>
        <dbReference type="HAMAP-Rule" id="MF_01328"/>
    </source>
</evidence>
<comment type="subunit">
    <text evidence="5">Part of the 50S ribosomal subunit.</text>
</comment>
<organism evidence="7 8">
    <name type="scientific">Pararhodospirillum oryzae</name>
    <dbReference type="NCBI Taxonomy" id="478448"/>
    <lineage>
        <taxon>Bacteria</taxon>
        <taxon>Pseudomonadati</taxon>
        <taxon>Pseudomonadota</taxon>
        <taxon>Alphaproteobacteria</taxon>
        <taxon>Rhodospirillales</taxon>
        <taxon>Rhodospirillaceae</taxon>
        <taxon>Pararhodospirillum</taxon>
    </lineage>
</organism>
<reference evidence="7 8" key="1">
    <citation type="submission" date="2019-07" db="EMBL/GenBank/DDBJ databases">
        <title>Whole genome shotgun sequence of Rhodospirillum oryzae NBRC 107573.</title>
        <authorList>
            <person name="Hosoyama A."/>
            <person name="Uohara A."/>
            <person name="Ohji S."/>
            <person name="Ichikawa N."/>
        </authorList>
    </citation>
    <scope>NUCLEOTIDE SEQUENCE [LARGE SCALE GENOMIC DNA]</scope>
    <source>
        <strain evidence="7 8">NBRC 107573</strain>
    </source>
</reference>
<gene>
    <name evidence="5 7" type="primary">rplD</name>
    <name evidence="7" type="ORF">ROR02_23450</name>
</gene>
<evidence type="ECO:0000256" key="2">
    <source>
        <dbReference type="ARBA" id="ARBA00022980"/>
    </source>
</evidence>
<dbReference type="Gene3D" id="3.40.1370.10">
    <property type="match status" value="1"/>
</dbReference>
<proteinExistence type="inferred from homology"/>
<dbReference type="HAMAP" id="MF_01328_B">
    <property type="entry name" value="Ribosomal_uL4_B"/>
    <property type="match status" value="1"/>
</dbReference>
<dbReference type="GO" id="GO:0006412">
    <property type="term" value="P:translation"/>
    <property type="evidence" value="ECO:0007669"/>
    <property type="project" value="UniProtKB-UniRule"/>
</dbReference>